<dbReference type="InParanoid" id="A0A2N3NCE2"/>
<dbReference type="AlphaFoldDB" id="A0A2N3NCE2"/>
<dbReference type="InterPro" id="IPR051606">
    <property type="entry name" value="Polyketide_Oxido-like"/>
</dbReference>
<feature type="domain" description="NAD(P)-binding" evidence="2">
    <location>
        <begin position="10"/>
        <end position="219"/>
    </location>
</feature>
<dbReference type="EMBL" id="NLAX01000008">
    <property type="protein sequence ID" value="PKS10115.1"/>
    <property type="molecule type" value="Genomic_DNA"/>
</dbReference>
<dbReference type="Pfam" id="PF13460">
    <property type="entry name" value="NAD_binding_10"/>
    <property type="match status" value="1"/>
</dbReference>
<dbReference type="VEuPathDB" id="FungiDB:jhhlp_001865"/>
<dbReference type="GO" id="GO:0016646">
    <property type="term" value="F:oxidoreductase activity, acting on the CH-NH group of donors, NAD or NADP as acceptor"/>
    <property type="evidence" value="ECO:0007669"/>
    <property type="project" value="TreeGrafter"/>
</dbReference>
<sequence length="242" mass="27273">MSGPKVLVLGATGPAGICLLRELLSRNHATVVYARNPTKIPEDILSNPLLETVKGEMEDHDALSSAMAKCTIILSLLGPDIKDKDIKPSMYADIYKSSVFPLMRQHGIKRIFASSTITTQRPEDHWTLIQTVIVWFVWLFANPVYRNVINLAKVFDNDASDLEWTVFRVAQIPGESDETSWKVDREEGEVFSGWVGEKWWTSSVKRSALARWIVDQVESEENKWVRKMPAVALLSGSEKKSV</sequence>
<dbReference type="InterPro" id="IPR036291">
    <property type="entry name" value="NAD(P)-bd_dom_sf"/>
</dbReference>
<dbReference type="STRING" id="41688.A0A2N3NCE2"/>
<accession>A0A2N3NCE2</accession>
<comment type="similarity">
    <text evidence="1">Belongs to the avfA family.</text>
</comment>
<dbReference type="OrthoDB" id="10254221at2759"/>
<dbReference type="Proteomes" id="UP000233524">
    <property type="component" value="Unassembled WGS sequence"/>
</dbReference>
<reference evidence="3 4" key="1">
    <citation type="journal article" date="2017" name="G3 (Bethesda)">
        <title>First Draft Genome Sequence of the Pathogenic Fungus Lomentospora prolificans (Formerly Scedosporium prolificans).</title>
        <authorList>
            <person name="Luo R."/>
            <person name="Zimin A."/>
            <person name="Workman R."/>
            <person name="Fan Y."/>
            <person name="Pertea G."/>
            <person name="Grossman N."/>
            <person name="Wear M.P."/>
            <person name="Jia B."/>
            <person name="Miller H."/>
            <person name="Casadevall A."/>
            <person name="Timp W."/>
            <person name="Zhang S.X."/>
            <person name="Salzberg S.L."/>
        </authorList>
    </citation>
    <scope>NUCLEOTIDE SEQUENCE [LARGE SCALE GENOMIC DNA]</scope>
    <source>
        <strain evidence="3 4">JHH-5317</strain>
    </source>
</reference>
<protein>
    <recommendedName>
        <fullName evidence="2">NAD(P)-binding domain-containing protein</fullName>
    </recommendedName>
</protein>
<evidence type="ECO:0000256" key="1">
    <source>
        <dbReference type="ARBA" id="ARBA00038376"/>
    </source>
</evidence>
<gene>
    <name evidence="3" type="ORF">jhhlp_001865</name>
</gene>
<dbReference type="InterPro" id="IPR016040">
    <property type="entry name" value="NAD(P)-bd_dom"/>
</dbReference>
<organism evidence="3 4">
    <name type="scientific">Lomentospora prolificans</name>
    <dbReference type="NCBI Taxonomy" id="41688"/>
    <lineage>
        <taxon>Eukaryota</taxon>
        <taxon>Fungi</taxon>
        <taxon>Dikarya</taxon>
        <taxon>Ascomycota</taxon>
        <taxon>Pezizomycotina</taxon>
        <taxon>Sordariomycetes</taxon>
        <taxon>Hypocreomycetidae</taxon>
        <taxon>Microascales</taxon>
        <taxon>Microascaceae</taxon>
        <taxon>Lomentospora</taxon>
    </lineage>
</organism>
<evidence type="ECO:0000259" key="2">
    <source>
        <dbReference type="Pfam" id="PF13460"/>
    </source>
</evidence>
<dbReference type="PANTHER" id="PTHR43355:SF2">
    <property type="entry name" value="FLAVIN REDUCTASE (NADPH)"/>
    <property type="match status" value="1"/>
</dbReference>
<proteinExistence type="inferred from homology"/>
<keyword evidence="4" id="KW-1185">Reference proteome</keyword>
<comment type="caution">
    <text evidence="3">The sequence shown here is derived from an EMBL/GenBank/DDBJ whole genome shotgun (WGS) entry which is preliminary data.</text>
</comment>
<dbReference type="Gene3D" id="3.40.50.720">
    <property type="entry name" value="NAD(P)-binding Rossmann-like Domain"/>
    <property type="match status" value="1"/>
</dbReference>
<dbReference type="SUPFAM" id="SSF51735">
    <property type="entry name" value="NAD(P)-binding Rossmann-fold domains"/>
    <property type="match status" value="1"/>
</dbReference>
<dbReference type="PANTHER" id="PTHR43355">
    <property type="entry name" value="FLAVIN REDUCTASE (NADPH)"/>
    <property type="match status" value="1"/>
</dbReference>
<evidence type="ECO:0000313" key="3">
    <source>
        <dbReference type="EMBL" id="PKS10115.1"/>
    </source>
</evidence>
<evidence type="ECO:0000313" key="4">
    <source>
        <dbReference type="Proteomes" id="UP000233524"/>
    </source>
</evidence>
<name>A0A2N3NCE2_9PEZI</name>